<accession>A0A7R9UZR3</accession>
<organism evidence="1">
    <name type="scientific">Chlamydomonas euryale</name>
    <dbReference type="NCBI Taxonomy" id="1486919"/>
    <lineage>
        <taxon>Eukaryota</taxon>
        <taxon>Viridiplantae</taxon>
        <taxon>Chlorophyta</taxon>
        <taxon>core chlorophytes</taxon>
        <taxon>Chlorophyceae</taxon>
        <taxon>CS clade</taxon>
        <taxon>Chlamydomonadales</taxon>
        <taxon>Chlamydomonadaceae</taxon>
        <taxon>Chlamydomonas</taxon>
    </lineage>
</organism>
<sequence length="103" mass="10978">MVTPRGSRRPCARTACAAAQVVLPHHSTRSNDHASYVLVTPALCPVACCLRSGTHRDVRRGLLVEGVELVATLMEVGPGLHVHGLDTLPSVGFMFHGLTLCQP</sequence>
<protein>
    <submittedName>
        <fullName evidence="1">Uncharacterized protein</fullName>
    </submittedName>
</protein>
<dbReference type="EMBL" id="HBEC01000222">
    <property type="protein sequence ID" value="CAD8280099.1"/>
    <property type="molecule type" value="Transcribed_RNA"/>
</dbReference>
<gene>
    <name evidence="1" type="ORF">CEUR00632_LOCUS134</name>
</gene>
<evidence type="ECO:0000313" key="1">
    <source>
        <dbReference type="EMBL" id="CAD8280099.1"/>
    </source>
</evidence>
<name>A0A7R9UZR3_9CHLO</name>
<reference evidence="1" key="1">
    <citation type="submission" date="2021-01" db="EMBL/GenBank/DDBJ databases">
        <authorList>
            <person name="Corre E."/>
            <person name="Pelletier E."/>
            <person name="Niang G."/>
            <person name="Scheremetjew M."/>
            <person name="Finn R."/>
            <person name="Kale V."/>
            <person name="Holt S."/>
            <person name="Cochrane G."/>
            <person name="Meng A."/>
            <person name="Brown T."/>
            <person name="Cohen L."/>
        </authorList>
    </citation>
    <scope>NUCLEOTIDE SEQUENCE</scope>
    <source>
        <strain evidence="1">CCMP219</strain>
    </source>
</reference>
<proteinExistence type="predicted"/>
<dbReference type="AlphaFoldDB" id="A0A7R9UZR3"/>